<organism evidence="1">
    <name type="scientific">Rhizobium leguminosarum</name>
    <dbReference type="NCBI Taxonomy" id="384"/>
    <lineage>
        <taxon>Bacteria</taxon>
        <taxon>Pseudomonadati</taxon>
        <taxon>Pseudomonadota</taxon>
        <taxon>Alphaproteobacteria</taxon>
        <taxon>Hyphomicrobiales</taxon>
        <taxon>Rhizobiaceae</taxon>
        <taxon>Rhizobium/Agrobacterium group</taxon>
        <taxon>Rhizobium</taxon>
    </lineage>
</organism>
<sequence>MAGMDLTVVDIEEDQLRAIYREPLVLIRPDQVIAWRGDGDGGAVQIIETILAHIVRPYVRLRA</sequence>
<proteinExistence type="predicted"/>
<dbReference type="AlphaFoldDB" id="A0A179BHE0"/>
<protein>
    <submittedName>
        <fullName evidence="1">Uncharacterized protein</fullName>
    </submittedName>
</protein>
<evidence type="ECO:0000313" key="1">
    <source>
        <dbReference type="EMBL" id="OAP91118.1"/>
    </source>
</evidence>
<gene>
    <name evidence="1" type="ORF">A4U53_28175</name>
</gene>
<dbReference type="EMBL" id="LWBS01000402">
    <property type="protein sequence ID" value="OAP91118.1"/>
    <property type="molecule type" value="Genomic_DNA"/>
</dbReference>
<reference evidence="1" key="1">
    <citation type="submission" date="2016-04" db="EMBL/GenBank/DDBJ databases">
        <title>Fast-growing isolate from the root nodules of Vavilovia formosa.</title>
        <authorList>
            <person name="Kimeklis A."/>
            <person name="Safronova V."/>
            <person name="Belimov A."/>
            <person name="Andronov E."/>
        </authorList>
    </citation>
    <scope>NUCLEOTIDE SEQUENCE [LARGE SCALE GENOMIC DNA]</scope>
    <source>
        <strain evidence="1">Vaf-46</strain>
    </source>
</reference>
<name>A0A179BHE0_RHILE</name>
<accession>A0A179BHE0</accession>
<comment type="caution">
    <text evidence="1">The sequence shown here is derived from an EMBL/GenBank/DDBJ whole genome shotgun (WGS) entry which is preliminary data.</text>
</comment>
<dbReference type="Gene3D" id="3.40.30.120">
    <property type="match status" value="1"/>
</dbReference>